<dbReference type="PANTHER" id="PTHR46072:SF3">
    <property type="entry name" value="AMIDASE"/>
    <property type="match status" value="1"/>
</dbReference>
<dbReference type="PANTHER" id="PTHR46072">
    <property type="entry name" value="AMIDASE-RELATED-RELATED"/>
    <property type="match status" value="1"/>
</dbReference>
<keyword evidence="5" id="KW-1185">Reference proteome</keyword>
<gene>
    <name evidence="4" type="ORF">PG993_015046</name>
</gene>
<dbReference type="Proteomes" id="UP001444661">
    <property type="component" value="Unassembled WGS sequence"/>
</dbReference>
<evidence type="ECO:0000313" key="5">
    <source>
        <dbReference type="Proteomes" id="UP001444661"/>
    </source>
</evidence>
<dbReference type="InterPro" id="IPR036928">
    <property type="entry name" value="AS_sf"/>
</dbReference>
<dbReference type="Pfam" id="PF01425">
    <property type="entry name" value="Amidase"/>
    <property type="match status" value="1"/>
</dbReference>
<dbReference type="SUPFAM" id="SSF75304">
    <property type="entry name" value="Amidase signature (AS) enzymes"/>
    <property type="match status" value="1"/>
</dbReference>
<evidence type="ECO:0000259" key="3">
    <source>
        <dbReference type="Pfam" id="PF01425"/>
    </source>
</evidence>
<protein>
    <recommendedName>
        <fullName evidence="3">Amidase domain-containing protein</fullName>
    </recommendedName>
</protein>
<name>A0ABR1RPS4_9PEZI</name>
<dbReference type="EMBL" id="JAQQWK010000014">
    <property type="protein sequence ID" value="KAK8016857.1"/>
    <property type="molecule type" value="Genomic_DNA"/>
</dbReference>
<dbReference type="Gene3D" id="3.90.1300.10">
    <property type="entry name" value="Amidase signature (AS) domain"/>
    <property type="match status" value="1"/>
</dbReference>
<proteinExistence type="inferred from homology"/>
<evidence type="ECO:0000313" key="4">
    <source>
        <dbReference type="EMBL" id="KAK8016857.1"/>
    </source>
</evidence>
<evidence type="ECO:0000256" key="2">
    <source>
        <dbReference type="ARBA" id="ARBA00022801"/>
    </source>
</evidence>
<comment type="similarity">
    <text evidence="1">Belongs to the amidase family.</text>
</comment>
<dbReference type="PIRSF" id="PIRSF001221">
    <property type="entry name" value="Amidase_fungi"/>
    <property type="match status" value="1"/>
</dbReference>
<feature type="non-terminal residue" evidence="4">
    <location>
        <position position="1"/>
    </location>
</feature>
<keyword evidence="2" id="KW-0378">Hydrolase</keyword>
<sequence length="561" mass="61162">NSGILTTSSTMKDYKAIAAEKLAQRSSKIPTDWLISSETFQDAPYLLDIPTTCGVLSDIECEITTQYDATSVLAKLRAGDYSAEQVTIAFCKRAAIAQQLVNCLTEIFFDEAIERARQLDSKRHENPNDPLPPLWGLPISLKDSFAYLGHDTSTGLACYVNKPAQEHSSLAALLLDMGAVLYCKTNLPQSIMTGDSDNNVFGRTLNPRNIHLTAGGSTGGEGALLALRGSLLGVGTDIGGSNRVPSVCNGVYGLRPSVGVVPHGGVRDLTVPGTVGVMSSAGPLATSMRDISLFLRTVMQAETWKYDSTAISLPWSNHEPAKERRLRIGLVEDDGLYTPTPPVRRGLKKAADLLRSNDNIELVPVTLPDVGQIYQDLLSYYTLSGGDVSQTQQHSYVPLLLRAIRPNRRAPRPLLQALEPLLLQPGTTLKGFFDLNVRRAAAAEIYLSLFRDNNLDAILMPPAPHTAVPLDKWSAITYTGLWNYLDYPAIVIPVDHVRKEDVADDVSNARFGAEDARVYSLYTGPENYRNAPVCVQLIGYRHQDEALMNTAAVLDKIINGI</sequence>
<comment type="caution">
    <text evidence="4">The sequence shown here is derived from an EMBL/GenBank/DDBJ whole genome shotgun (WGS) entry which is preliminary data.</text>
</comment>
<dbReference type="InterPro" id="IPR023631">
    <property type="entry name" value="Amidase_dom"/>
</dbReference>
<evidence type="ECO:0000256" key="1">
    <source>
        <dbReference type="ARBA" id="ARBA00009199"/>
    </source>
</evidence>
<accession>A0ABR1RPS4</accession>
<reference evidence="4 5" key="1">
    <citation type="submission" date="2023-01" db="EMBL/GenBank/DDBJ databases">
        <title>Analysis of 21 Apiospora genomes using comparative genomics revels a genus with tremendous synthesis potential of carbohydrate active enzymes and secondary metabolites.</title>
        <authorList>
            <person name="Sorensen T."/>
        </authorList>
    </citation>
    <scope>NUCLEOTIDE SEQUENCE [LARGE SCALE GENOMIC DNA]</scope>
    <source>
        <strain evidence="4 5">CBS 33761</strain>
    </source>
</reference>
<feature type="domain" description="Amidase" evidence="3">
    <location>
        <begin position="86"/>
        <end position="547"/>
    </location>
</feature>
<organism evidence="4 5">
    <name type="scientific">Apiospora rasikravindrae</name>
    <dbReference type="NCBI Taxonomy" id="990691"/>
    <lineage>
        <taxon>Eukaryota</taxon>
        <taxon>Fungi</taxon>
        <taxon>Dikarya</taxon>
        <taxon>Ascomycota</taxon>
        <taxon>Pezizomycotina</taxon>
        <taxon>Sordariomycetes</taxon>
        <taxon>Xylariomycetidae</taxon>
        <taxon>Amphisphaeriales</taxon>
        <taxon>Apiosporaceae</taxon>
        <taxon>Apiospora</taxon>
    </lineage>
</organism>